<keyword evidence="4 11" id="KW-0808">Transferase</keyword>
<keyword evidence="7 10" id="KW-1133">Transmembrane helix</keyword>
<dbReference type="InterPro" id="IPR050508">
    <property type="entry name" value="Methyltransf_Superfamily"/>
</dbReference>
<dbReference type="EMBL" id="ML004429">
    <property type="protein sequence ID" value="RKP32837.1"/>
    <property type="molecule type" value="Genomic_DNA"/>
</dbReference>
<dbReference type="GO" id="GO:0008168">
    <property type="term" value="F:methyltransferase activity"/>
    <property type="evidence" value="ECO:0007669"/>
    <property type="project" value="UniProtKB-KW"/>
</dbReference>
<keyword evidence="6" id="KW-0999">Mitochondrion inner membrane</keyword>
<evidence type="ECO:0000256" key="1">
    <source>
        <dbReference type="ARBA" id="ARBA00004434"/>
    </source>
</evidence>
<dbReference type="CDD" id="cd02440">
    <property type="entry name" value="AdoMet_MTases"/>
    <property type="match status" value="1"/>
</dbReference>
<keyword evidence="12" id="KW-1185">Reference proteome</keyword>
<dbReference type="AlphaFoldDB" id="A0A4P9ZI39"/>
<dbReference type="Proteomes" id="UP000268321">
    <property type="component" value="Unassembled WGS sequence"/>
</dbReference>
<dbReference type="InterPro" id="IPR029063">
    <property type="entry name" value="SAM-dependent_MTases_sf"/>
</dbReference>
<dbReference type="GO" id="GO:0032259">
    <property type="term" value="P:methylation"/>
    <property type="evidence" value="ECO:0007669"/>
    <property type="project" value="UniProtKB-KW"/>
</dbReference>
<evidence type="ECO:0000256" key="10">
    <source>
        <dbReference type="SAM" id="Phobius"/>
    </source>
</evidence>
<dbReference type="Pfam" id="PF01209">
    <property type="entry name" value="Ubie_methyltran"/>
    <property type="match status" value="1"/>
</dbReference>
<sequence>MLRSTGSTVCRRTYAGHRFSLNSPERKEARALKGMPKYKQWALFFGTNEFQRMMTKYYVGMFAVVLVALYFYMRDKYDEEKHLNRIRKKFREDKSSLSEYEFLKLKATSGIKLKPREEKKLQLYLDMRKDLTNKDLLESKVVYNPSIEELEKWFNEKNAKFAKVAGVQEDAPVQKNTLQDMLEKELNKDGYNNQTNPDIQQPVDTTELFDEIAEQYDDLVKWEERGILMGSKRKQLMKRAYGHVLEVACGTGRNIPYFELLGNIDSITYMDSSPKMVESCKKKFRERYPQYKKTAFAVGKAEDLDTLTPYRYDTIVEAFGLCAYEDPVKALKNMTKILKPGGRLVLLEHGRAKYDILNTHLDFRAEKRMKTWGCRWNLNIGELVEDAGLDITYEKRCHFGTTWLLVCKRPEDPLRLEEKPFIKKLLGSKVPTLERK</sequence>
<dbReference type="GO" id="GO:0005743">
    <property type="term" value="C:mitochondrial inner membrane"/>
    <property type="evidence" value="ECO:0007669"/>
    <property type="project" value="UniProtKB-SubCell"/>
</dbReference>
<keyword evidence="9 10" id="KW-0472">Membrane</keyword>
<feature type="transmembrane region" description="Helical" evidence="10">
    <location>
        <begin position="57"/>
        <end position="73"/>
    </location>
</feature>
<evidence type="ECO:0000313" key="11">
    <source>
        <dbReference type="EMBL" id="RKP32837.1"/>
    </source>
</evidence>
<comment type="similarity">
    <text evidence="2">Belongs to the methyltransferase superfamily. METL family.</text>
</comment>
<evidence type="ECO:0000256" key="7">
    <source>
        <dbReference type="ARBA" id="ARBA00022989"/>
    </source>
</evidence>
<dbReference type="Gene3D" id="3.40.50.150">
    <property type="entry name" value="Vaccinia Virus protein VP39"/>
    <property type="match status" value="1"/>
</dbReference>
<keyword evidence="5 10" id="KW-0812">Transmembrane</keyword>
<dbReference type="SUPFAM" id="SSF53335">
    <property type="entry name" value="S-adenosyl-L-methionine-dependent methyltransferases"/>
    <property type="match status" value="1"/>
</dbReference>
<evidence type="ECO:0000256" key="3">
    <source>
        <dbReference type="ARBA" id="ARBA00022603"/>
    </source>
</evidence>
<comment type="subcellular location">
    <subcellularLocation>
        <location evidence="1">Mitochondrion inner membrane</location>
        <topology evidence="1">Single-pass membrane protein</topology>
    </subcellularLocation>
</comment>
<dbReference type="PANTHER" id="PTHR42912">
    <property type="entry name" value="METHYLTRANSFERASE"/>
    <property type="match status" value="1"/>
</dbReference>
<organism evidence="11 12">
    <name type="scientific">Metschnikowia bicuspidata</name>
    <dbReference type="NCBI Taxonomy" id="27322"/>
    <lineage>
        <taxon>Eukaryota</taxon>
        <taxon>Fungi</taxon>
        <taxon>Dikarya</taxon>
        <taxon>Ascomycota</taxon>
        <taxon>Saccharomycotina</taxon>
        <taxon>Pichiomycetes</taxon>
        <taxon>Metschnikowiaceae</taxon>
        <taxon>Metschnikowia</taxon>
    </lineage>
</organism>
<evidence type="ECO:0000256" key="8">
    <source>
        <dbReference type="ARBA" id="ARBA00023128"/>
    </source>
</evidence>
<evidence type="ECO:0000256" key="6">
    <source>
        <dbReference type="ARBA" id="ARBA00022792"/>
    </source>
</evidence>
<evidence type="ECO:0000256" key="9">
    <source>
        <dbReference type="ARBA" id="ARBA00023136"/>
    </source>
</evidence>
<dbReference type="PANTHER" id="PTHR42912:SF83">
    <property type="entry name" value="METHYLTRANSFERASE TYPE 11 DOMAIN-CONTAINING PROTEIN"/>
    <property type="match status" value="1"/>
</dbReference>
<proteinExistence type="inferred from homology"/>
<gene>
    <name evidence="11" type="ORF">METBISCDRAFT_29390</name>
</gene>
<dbReference type="FunFam" id="3.40.50.150:FF:000371">
    <property type="entry name" value="Methyltransferase OMS1, mitochondrial"/>
    <property type="match status" value="1"/>
</dbReference>
<evidence type="ECO:0000256" key="4">
    <source>
        <dbReference type="ARBA" id="ARBA00022679"/>
    </source>
</evidence>
<accession>A0A4P9ZI39</accession>
<name>A0A4P9ZI39_9ASCO</name>
<evidence type="ECO:0000313" key="12">
    <source>
        <dbReference type="Proteomes" id="UP000268321"/>
    </source>
</evidence>
<evidence type="ECO:0000256" key="5">
    <source>
        <dbReference type="ARBA" id="ARBA00022692"/>
    </source>
</evidence>
<reference evidence="12" key="1">
    <citation type="journal article" date="2018" name="Nat. Microbiol.">
        <title>Leveraging single-cell genomics to expand the fungal tree of life.</title>
        <authorList>
            <person name="Ahrendt S.R."/>
            <person name="Quandt C.A."/>
            <person name="Ciobanu D."/>
            <person name="Clum A."/>
            <person name="Salamov A."/>
            <person name="Andreopoulos B."/>
            <person name="Cheng J.F."/>
            <person name="Woyke T."/>
            <person name="Pelin A."/>
            <person name="Henrissat B."/>
            <person name="Reynolds N.K."/>
            <person name="Benny G.L."/>
            <person name="Smith M.E."/>
            <person name="James T.Y."/>
            <person name="Grigoriev I.V."/>
        </authorList>
    </citation>
    <scope>NUCLEOTIDE SEQUENCE [LARGE SCALE GENOMIC DNA]</scope>
    <source>
        <strain evidence="12">Baker2002</strain>
    </source>
</reference>
<keyword evidence="3 11" id="KW-0489">Methyltransferase</keyword>
<evidence type="ECO:0000256" key="2">
    <source>
        <dbReference type="ARBA" id="ARBA00009725"/>
    </source>
</evidence>
<protein>
    <submittedName>
        <fullName evidence="11">S-adenosyl-L-methionine-dependent methyltransferase</fullName>
    </submittedName>
</protein>
<keyword evidence="8" id="KW-0496">Mitochondrion</keyword>
<dbReference type="OrthoDB" id="416496at2759"/>